<feature type="domain" description="Baseplate hub protein gp44/GpP-like second" evidence="3">
    <location>
        <begin position="105"/>
        <end position="173"/>
    </location>
</feature>
<feature type="domain" description="Baseplate hub protein gp44-like N-terminal" evidence="2">
    <location>
        <begin position="9"/>
        <end position="94"/>
    </location>
</feature>
<dbReference type="AlphaFoldDB" id="A0A1I4N355"/>
<reference evidence="5" key="1">
    <citation type="submission" date="2016-10" db="EMBL/GenBank/DDBJ databases">
        <authorList>
            <person name="Varghese N."/>
            <person name="Submissions S."/>
        </authorList>
    </citation>
    <scope>NUCLEOTIDE SEQUENCE [LARGE SCALE GENOMIC DNA]</scope>
    <source>
        <strain evidence="5">BL36</strain>
    </source>
</reference>
<dbReference type="Gene3D" id="3.30.1920.10">
    <property type="entry name" value="Baseplate protein-like domains - 2 layer sandwich fold"/>
    <property type="match status" value="1"/>
</dbReference>
<evidence type="ECO:0000313" key="5">
    <source>
        <dbReference type="Proteomes" id="UP000199048"/>
    </source>
</evidence>
<dbReference type="STRING" id="582667.SAMN05192568_101955"/>
<dbReference type="Gene3D" id="3.55.50.10">
    <property type="entry name" value="Baseplate protein-like domains"/>
    <property type="match status" value="1"/>
</dbReference>
<keyword evidence="5" id="KW-1185">Reference proteome</keyword>
<dbReference type="InterPro" id="IPR023399">
    <property type="entry name" value="Baseplate-like_2-layer_sand"/>
</dbReference>
<dbReference type="Proteomes" id="UP000199048">
    <property type="component" value="Unassembled WGS sequence"/>
</dbReference>
<evidence type="ECO:0000259" key="2">
    <source>
        <dbReference type="Pfam" id="PF21683"/>
    </source>
</evidence>
<sequence>MPKPQEVASIKVKGKNYLNWQTVSVTRSGVDLFPKFAFTAAAPAESAPDFASMKLGIGDPCEVILGGRQAVSEGRITGRQPAYDAREHGLQITGTTRSQVIARATVDHNKGEFKGYSLSQIANAVLKPYGVKFSLKGDTTDADKAFPKVNVLAGESVFAFIERLCRFRNIYLLPGQGADIVGYRLKAKSGAIAELEEGRNILAANAVFDYQDAFSEIQSIGQQPGNDQTFGDASRDVTATVKNSAVTEHAPYHLIAEMPGDQTDMRMQAQHENGFNLANQINVNIKIQGWFKDQNSLWLEHIGDVVSVYSPMLFTKDRMQLAIQAVTSSQGPQGTTTDISLVLPEAFNGGGQTQSNAGQGGSGGTPPGLYT</sequence>
<dbReference type="PIRSF" id="PIRSF004440">
    <property type="entry name" value="GpP"/>
    <property type="match status" value="1"/>
</dbReference>
<gene>
    <name evidence="4" type="ORF">SAMN05192568_101955</name>
</gene>
<protein>
    <submittedName>
        <fullName evidence="4">Mu-like prophage tail protein gpP</fullName>
    </submittedName>
</protein>
<dbReference type="Gene3D" id="2.30.300.10">
    <property type="entry name" value="Baseplate protein-like domain - beta roll fold"/>
    <property type="match status" value="1"/>
</dbReference>
<dbReference type="InterPro" id="IPR026276">
    <property type="entry name" value="Baseplate_GpP"/>
</dbReference>
<organism evidence="4 5">
    <name type="scientific">Methylobacterium pseudosasicola</name>
    <dbReference type="NCBI Taxonomy" id="582667"/>
    <lineage>
        <taxon>Bacteria</taxon>
        <taxon>Pseudomonadati</taxon>
        <taxon>Pseudomonadota</taxon>
        <taxon>Alphaproteobacteria</taxon>
        <taxon>Hyphomicrobiales</taxon>
        <taxon>Methylobacteriaceae</taxon>
        <taxon>Methylobacterium</taxon>
    </lineage>
</organism>
<evidence type="ECO:0000313" key="4">
    <source>
        <dbReference type="EMBL" id="SFM09972.1"/>
    </source>
</evidence>
<dbReference type="RefSeq" id="WP_092042848.1">
    <property type="nucleotide sequence ID" value="NZ_FOTK01000019.1"/>
</dbReference>
<accession>A0A1I4N355</accession>
<dbReference type="EMBL" id="FOTK01000019">
    <property type="protein sequence ID" value="SFM09972.1"/>
    <property type="molecule type" value="Genomic_DNA"/>
</dbReference>
<feature type="region of interest" description="Disordered" evidence="1">
    <location>
        <begin position="346"/>
        <end position="371"/>
    </location>
</feature>
<name>A0A1I4N355_9HYPH</name>
<dbReference type="Pfam" id="PF21683">
    <property type="entry name" value="GpP-like_1st"/>
    <property type="match status" value="1"/>
</dbReference>
<dbReference type="Pfam" id="PF22255">
    <property type="entry name" value="Gp44-like_2nd"/>
    <property type="match status" value="1"/>
</dbReference>
<proteinExistence type="predicted"/>
<evidence type="ECO:0000259" key="3">
    <source>
        <dbReference type="Pfam" id="PF22255"/>
    </source>
</evidence>
<dbReference type="InterPro" id="IPR053981">
    <property type="entry name" value="Gp44/GpP-like_2nd"/>
</dbReference>
<feature type="compositionally biased region" description="Gly residues" evidence="1">
    <location>
        <begin position="348"/>
        <end position="371"/>
    </location>
</feature>
<dbReference type="SUPFAM" id="SSF69279">
    <property type="entry name" value="Phage tail proteins"/>
    <property type="match status" value="2"/>
</dbReference>
<dbReference type="InterPro" id="IPR049354">
    <property type="entry name" value="GpP-like_N"/>
</dbReference>
<dbReference type="OrthoDB" id="8198839at2"/>
<evidence type="ECO:0000256" key="1">
    <source>
        <dbReference type="SAM" id="MobiDB-lite"/>
    </source>
</evidence>